<dbReference type="SUPFAM" id="SSF75005">
    <property type="entry name" value="Arabinanase/levansucrase/invertase"/>
    <property type="match status" value="1"/>
</dbReference>
<dbReference type="EMBL" id="CP102294">
    <property type="protein sequence ID" value="UWN56662.1"/>
    <property type="molecule type" value="Genomic_DNA"/>
</dbReference>
<dbReference type="Gene3D" id="2.115.10.20">
    <property type="entry name" value="Glycosyl hydrolase domain, family 43"/>
    <property type="match status" value="1"/>
</dbReference>
<feature type="signal peptide" evidence="8">
    <location>
        <begin position="1"/>
        <end position="25"/>
    </location>
</feature>
<organism evidence="9 10">
    <name type="scientific">Alistipes ihumii AP11</name>
    <dbReference type="NCBI Taxonomy" id="1211813"/>
    <lineage>
        <taxon>Bacteria</taxon>
        <taxon>Pseudomonadati</taxon>
        <taxon>Bacteroidota</taxon>
        <taxon>Bacteroidia</taxon>
        <taxon>Bacteroidales</taxon>
        <taxon>Rikenellaceae</taxon>
        <taxon>Alistipes</taxon>
    </lineage>
</organism>
<keyword evidence="10" id="KW-1185">Reference proteome</keyword>
<feature type="chain" id="PRO_5045150330" evidence="8">
    <location>
        <begin position="26"/>
        <end position="357"/>
    </location>
</feature>
<dbReference type="RefSeq" id="WP_232423211.1">
    <property type="nucleotide sequence ID" value="NZ_CAPH01000018.1"/>
</dbReference>
<keyword evidence="2" id="KW-0858">Xylan degradation</keyword>
<dbReference type="Proteomes" id="UP001059295">
    <property type="component" value="Chromosome"/>
</dbReference>
<dbReference type="PROSITE" id="PS51257">
    <property type="entry name" value="PROKAR_LIPOPROTEIN"/>
    <property type="match status" value="1"/>
</dbReference>
<dbReference type="CDD" id="cd08991">
    <property type="entry name" value="GH43_HoAraf43-like"/>
    <property type="match status" value="1"/>
</dbReference>
<evidence type="ECO:0000256" key="8">
    <source>
        <dbReference type="SAM" id="SignalP"/>
    </source>
</evidence>
<evidence type="ECO:0000256" key="2">
    <source>
        <dbReference type="ARBA" id="ARBA00022651"/>
    </source>
</evidence>
<evidence type="ECO:0000313" key="9">
    <source>
        <dbReference type="EMBL" id="UWN56662.1"/>
    </source>
</evidence>
<reference evidence="9" key="1">
    <citation type="journal article" date="2022" name="Cell">
        <title>Design, construction, and in vivo augmentation of a complex gut microbiome.</title>
        <authorList>
            <person name="Cheng A.G."/>
            <person name="Ho P.Y."/>
            <person name="Aranda-Diaz A."/>
            <person name="Jain S."/>
            <person name="Yu F.B."/>
            <person name="Meng X."/>
            <person name="Wang M."/>
            <person name="Iakiviak M."/>
            <person name="Nagashima K."/>
            <person name="Zhao A."/>
            <person name="Murugkar P."/>
            <person name="Patil A."/>
            <person name="Atabakhsh K."/>
            <person name="Weakley A."/>
            <person name="Yan J."/>
            <person name="Brumbaugh A.R."/>
            <person name="Higginbottom S."/>
            <person name="Dimas A."/>
            <person name="Shiver A.L."/>
            <person name="Deutschbauer A."/>
            <person name="Neff N."/>
            <person name="Sonnenburg J.L."/>
            <person name="Huang K.C."/>
            <person name="Fischbach M.A."/>
        </authorList>
    </citation>
    <scope>NUCLEOTIDE SEQUENCE</scope>
    <source>
        <strain evidence="9">AP11</strain>
    </source>
</reference>
<keyword evidence="2" id="KW-0624">Polysaccharide degradation</keyword>
<evidence type="ECO:0000256" key="4">
    <source>
        <dbReference type="ARBA" id="ARBA00023277"/>
    </source>
</evidence>
<sequence>MSRKRMAIYATGCLCCLSLAGTSCATGEEPVYDNPLRTSAGDTVRLADPFVYESDGLYYMTGTTASAEASGFDYYVSSDLVAWEYGGPLFRKSPAHFGAGAFWAPEVERYEGRFYMTYSCLEPERGVLLSCLAVSDRPEGPFEELYTPWFDLGFSAIDCDIFVDDDPQHTPYLYFSKNGNRDGYAFGENWVVRLKKDLSGFDGEPRLVSRASQPWELVNRERNRCNEGAFVFKRAGVYYMTYSANDTGYSDYGVGVATAPHPLGPWTKSEDNPLMTTDLARGISSPGHGCVVDLPDGESYFFYHRHADPHGSKPSFDRVVCMDRLFFDGDGALRTDGPSSEPRRKPGLRREDGSRPE</sequence>
<evidence type="ECO:0000313" key="10">
    <source>
        <dbReference type="Proteomes" id="UP001059295"/>
    </source>
</evidence>
<feature type="compositionally biased region" description="Basic and acidic residues" evidence="7">
    <location>
        <begin position="341"/>
        <end position="357"/>
    </location>
</feature>
<dbReference type="InterPro" id="IPR006710">
    <property type="entry name" value="Glyco_hydro_43"/>
</dbReference>
<keyword evidence="3 6" id="KW-0378">Hydrolase</keyword>
<dbReference type="Pfam" id="PF04616">
    <property type="entry name" value="Glyco_hydro_43"/>
    <property type="match status" value="1"/>
</dbReference>
<keyword evidence="8" id="KW-0732">Signal</keyword>
<gene>
    <name evidence="9" type="ORF">NQ491_08355</name>
</gene>
<dbReference type="GO" id="GO:0016787">
    <property type="term" value="F:hydrolase activity"/>
    <property type="evidence" value="ECO:0007669"/>
    <property type="project" value="UniProtKB-KW"/>
</dbReference>
<dbReference type="PANTHER" id="PTHR43772:SF2">
    <property type="entry name" value="PUTATIVE (AFU_ORTHOLOGUE AFUA_2G04480)-RELATED"/>
    <property type="match status" value="1"/>
</dbReference>
<evidence type="ECO:0000256" key="7">
    <source>
        <dbReference type="SAM" id="MobiDB-lite"/>
    </source>
</evidence>
<proteinExistence type="inferred from homology"/>
<keyword evidence="5 6" id="KW-0326">Glycosidase</keyword>
<evidence type="ECO:0000256" key="5">
    <source>
        <dbReference type="ARBA" id="ARBA00023295"/>
    </source>
</evidence>
<dbReference type="InterPro" id="IPR052176">
    <property type="entry name" value="Glycosyl_Hydrlase_43_Enz"/>
</dbReference>
<protein>
    <submittedName>
        <fullName evidence="9">Glycoside hydrolase family 43 protein</fullName>
    </submittedName>
</protein>
<comment type="similarity">
    <text evidence="1 6">Belongs to the glycosyl hydrolase 43 family.</text>
</comment>
<evidence type="ECO:0000256" key="3">
    <source>
        <dbReference type="ARBA" id="ARBA00022801"/>
    </source>
</evidence>
<accession>A0ABY5UXH8</accession>
<dbReference type="GeneID" id="82891739"/>
<keyword evidence="4" id="KW-0119">Carbohydrate metabolism</keyword>
<feature type="region of interest" description="Disordered" evidence="7">
    <location>
        <begin position="332"/>
        <end position="357"/>
    </location>
</feature>
<evidence type="ECO:0000256" key="6">
    <source>
        <dbReference type="RuleBase" id="RU361187"/>
    </source>
</evidence>
<evidence type="ECO:0000256" key="1">
    <source>
        <dbReference type="ARBA" id="ARBA00009865"/>
    </source>
</evidence>
<dbReference type="PANTHER" id="PTHR43772">
    <property type="entry name" value="ENDO-1,4-BETA-XYLANASE"/>
    <property type="match status" value="1"/>
</dbReference>
<name>A0ABY5UXH8_9BACT</name>
<dbReference type="InterPro" id="IPR023296">
    <property type="entry name" value="Glyco_hydro_beta-prop_sf"/>
</dbReference>